<accession>A0ABW4CXS6</accession>
<dbReference type="PROSITE" id="PS00211">
    <property type="entry name" value="ABC_TRANSPORTER_1"/>
    <property type="match status" value="1"/>
</dbReference>
<dbReference type="RefSeq" id="WP_203642750.1">
    <property type="nucleotide sequence ID" value="NZ_BOLN01000001.1"/>
</dbReference>
<organism evidence="4 5">
    <name type="scientific">Levilactobacillus lanxiensis</name>
    <dbReference type="NCBI Taxonomy" id="2799568"/>
    <lineage>
        <taxon>Bacteria</taxon>
        <taxon>Bacillati</taxon>
        <taxon>Bacillota</taxon>
        <taxon>Bacilli</taxon>
        <taxon>Lactobacillales</taxon>
        <taxon>Lactobacillaceae</taxon>
        <taxon>Levilactobacillus</taxon>
    </lineage>
</organism>
<dbReference type="SMART" id="SM00382">
    <property type="entry name" value="AAA"/>
    <property type="match status" value="2"/>
</dbReference>
<dbReference type="NCBIfam" id="NF000355">
    <property type="entry name" value="ribo_prot_ABC_F"/>
    <property type="match status" value="1"/>
</dbReference>
<reference evidence="5" key="1">
    <citation type="journal article" date="2019" name="Int. J. Syst. Evol. Microbiol.">
        <title>The Global Catalogue of Microorganisms (GCM) 10K type strain sequencing project: providing services to taxonomists for standard genome sequencing and annotation.</title>
        <authorList>
            <consortium name="The Broad Institute Genomics Platform"/>
            <consortium name="The Broad Institute Genome Sequencing Center for Infectious Disease"/>
            <person name="Wu L."/>
            <person name="Ma J."/>
        </authorList>
    </citation>
    <scope>NUCLEOTIDE SEQUENCE [LARGE SCALE GENOMIC DNA]</scope>
    <source>
        <strain evidence="5">CCM 8979</strain>
    </source>
</reference>
<evidence type="ECO:0000256" key="1">
    <source>
        <dbReference type="ARBA" id="ARBA00022741"/>
    </source>
</evidence>
<dbReference type="SUPFAM" id="SSF52540">
    <property type="entry name" value="P-loop containing nucleoside triphosphate hydrolases"/>
    <property type="match status" value="2"/>
</dbReference>
<keyword evidence="1" id="KW-0547">Nucleotide-binding</keyword>
<evidence type="ECO:0000256" key="2">
    <source>
        <dbReference type="ARBA" id="ARBA00022840"/>
    </source>
</evidence>
<dbReference type="PANTHER" id="PTHR42855:SF2">
    <property type="entry name" value="DRUG RESISTANCE ABC TRANSPORTER,ATP-BINDING PROTEIN"/>
    <property type="match status" value="1"/>
</dbReference>
<dbReference type="InterPro" id="IPR027417">
    <property type="entry name" value="P-loop_NTPase"/>
</dbReference>
<dbReference type="Pfam" id="PF00005">
    <property type="entry name" value="ABC_tran"/>
    <property type="match status" value="2"/>
</dbReference>
<gene>
    <name evidence="4" type="primary">abc-f</name>
    <name evidence="4" type="ORF">ACFQ44_00175</name>
</gene>
<proteinExistence type="predicted"/>
<dbReference type="EMBL" id="JBHTOD010000001">
    <property type="protein sequence ID" value="MFD1454089.1"/>
    <property type="molecule type" value="Genomic_DNA"/>
</dbReference>
<sequence>MPKIALHHLTFGFDTNASLLFDQVELTLESQWKLGLVGRNGRGKTTLFNLLRGRLPYQGNITGNQHYVYFPATVADPRQSATAVLQAISPVADWQLERELRQLDLDPERLTQPFASLSGGEQTKALLAILFADDQAYPLIDEPTNHLDLPSRQRVAAYLRSKRQGFIVVSHDRHFLNQVTDHTLAIERQQVILYHGNFAVYEEQKQRRDAFEEERDARLKKEADRLQHVAIDRTNWAKITESRAHGNPHEKNSGWGAVGSSTLPAKMMKRARNLERRRDRELKATEGLRQNIEHVAPLTLTPVPTHYQPLLHVADFSLWYGDRQLFQPISFDLEQGDRLAIIGPNGSGKSSFLHYLRGTFTGTHTGVAELKPQLSLSLTRQLSADNHGSLTAFATAHHLDRNALLNTLKKLGLPRDVFHTPIEQMSMGQQKKVELAQSLITPANLFIWDEPLNYLDVFNQEQLTTLVTTASPTLLFVEHDQQFVTDVATQVIELKPKFN</sequence>
<evidence type="ECO:0000313" key="4">
    <source>
        <dbReference type="EMBL" id="MFD1454089.1"/>
    </source>
</evidence>
<comment type="caution">
    <text evidence="4">The sequence shown here is derived from an EMBL/GenBank/DDBJ whole genome shotgun (WGS) entry which is preliminary data.</text>
</comment>
<name>A0ABW4CXS6_9LACO</name>
<evidence type="ECO:0000259" key="3">
    <source>
        <dbReference type="PROSITE" id="PS50893"/>
    </source>
</evidence>
<dbReference type="Proteomes" id="UP001597189">
    <property type="component" value="Unassembled WGS sequence"/>
</dbReference>
<dbReference type="PROSITE" id="PS50893">
    <property type="entry name" value="ABC_TRANSPORTER_2"/>
    <property type="match status" value="2"/>
</dbReference>
<keyword evidence="2" id="KW-0067">ATP-binding</keyword>
<dbReference type="CDD" id="cd03221">
    <property type="entry name" value="ABCF_EF-3"/>
    <property type="match status" value="2"/>
</dbReference>
<feature type="domain" description="ABC transporter" evidence="3">
    <location>
        <begin position="311"/>
        <end position="499"/>
    </location>
</feature>
<dbReference type="InterPro" id="IPR003593">
    <property type="entry name" value="AAA+_ATPase"/>
</dbReference>
<dbReference type="InterPro" id="IPR003439">
    <property type="entry name" value="ABC_transporter-like_ATP-bd"/>
</dbReference>
<dbReference type="PANTHER" id="PTHR42855">
    <property type="entry name" value="ABC TRANSPORTER ATP-BINDING SUBUNIT"/>
    <property type="match status" value="1"/>
</dbReference>
<feature type="domain" description="ABC transporter" evidence="3">
    <location>
        <begin position="4"/>
        <end position="213"/>
    </location>
</feature>
<evidence type="ECO:0000313" key="5">
    <source>
        <dbReference type="Proteomes" id="UP001597189"/>
    </source>
</evidence>
<dbReference type="InterPro" id="IPR051309">
    <property type="entry name" value="ABCF_ATPase"/>
</dbReference>
<dbReference type="InterPro" id="IPR017871">
    <property type="entry name" value="ABC_transporter-like_CS"/>
</dbReference>
<dbReference type="Gene3D" id="3.40.50.300">
    <property type="entry name" value="P-loop containing nucleotide triphosphate hydrolases"/>
    <property type="match status" value="2"/>
</dbReference>
<protein>
    <submittedName>
        <fullName evidence="4">Ribosomal protection-like ABC-F family protein</fullName>
    </submittedName>
</protein>
<keyword evidence="5" id="KW-1185">Reference proteome</keyword>